<dbReference type="EMBL" id="JAFICZ010000001">
    <property type="protein sequence ID" value="MBP1297464.1"/>
    <property type="molecule type" value="Genomic_DNA"/>
</dbReference>
<dbReference type="AlphaFoldDB" id="A0A8I1YF38"/>
<gene>
    <name evidence="2" type="ORF">JOH49_007217</name>
</gene>
<organism evidence="2 3">
    <name type="scientific">Bradyrhizobium elkanii</name>
    <dbReference type="NCBI Taxonomy" id="29448"/>
    <lineage>
        <taxon>Bacteria</taxon>
        <taxon>Pseudomonadati</taxon>
        <taxon>Pseudomonadota</taxon>
        <taxon>Alphaproteobacteria</taxon>
        <taxon>Hyphomicrobiales</taxon>
        <taxon>Nitrobacteraceae</taxon>
        <taxon>Bradyrhizobium</taxon>
    </lineage>
</organism>
<evidence type="ECO:0000313" key="2">
    <source>
        <dbReference type="EMBL" id="MBP1297464.1"/>
    </source>
</evidence>
<evidence type="ECO:0000256" key="1">
    <source>
        <dbReference type="SAM" id="MobiDB-lite"/>
    </source>
</evidence>
<comment type="caution">
    <text evidence="2">The sequence shown here is derived from an EMBL/GenBank/DDBJ whole genome shotgun (WGS) entry which is preliminary data.</text>
</comment>
<accession>A0A8I1YF38</accession>
<dbReference type="RefSeq" id="WP_209945224.1">
    <property type="nucleotide sequence ID" value="NZ_JAFICZ010000001.1"/>
</dbReference>
<feature type="region of interest" description="Disordered" evidence="1">
    <location>
        <begin position="1"/>
        <end position="48"/>
    </location>
</feature>
<evidence type="ECO:0000313" key="3">
    <source>
        <dbReference type="Proteomes" id="UP000673383"/>
    </source>
</evidence>
<feature type="compositionally biased region" description="Polar residues" evidence="1">
    <location>
        <begin position="27"/>
        <end position="45"/>
    </location>
</feature>
<reference evidence="2" key="1">
    <citation type="submission" date="2021-02" db="EMBL/GenBank/DDBJ databases">
        <title>Genomic Encyclopedia of Type Strains, Phase IV (KMG-V): Genome sequencing to study the core and pangenomes of soil and plant-associated prokaryotes.</title>
        <authorList>
            <person name="Whitman W."/>
        </authorList>
    </citation>
    <scope>NUCLEOTIDE SEQUENCE</scope>
    <source>
        <strain evidence="2">USDA 406</strain>
    </source>
</reference>
<name>A0A8I1YF38_BRAEL</name>
<dbReference type="Proteomes" id="UP000673383">
    <property type="component" value="Unassembled WGS sequence"/>
</dbReference>
<proteinExistence type="predicted"/>
<sequence>MTLPSTTTDARRLPSAAEIYANRRTARNSSNAPGGTGPTPMSSAQKHAEAVAYISNPAAIYEQRKQAREAAKWK</sequence>
<protein>
    <submittedName>
        <fullName evidence="2">Uncharacterized protein</fullName>
    </submittedName>
</protein>